<dbReference type="EMBL" id="WFLM01000003">
    <property type="protein sequence ID" value="KAB8038790.1"/>
    <property type="molecule type" value="Genomic_DNA"/>
</dbReference>
<dbReference type="AlphaFoldDB" id="A0A6N6VS56"/>
<gene>
    <name evidence="2" type="ORF">GCL60_07965</name>
</gene>
<evidence type="ECO:0000313" key="2">
    <source>
        <dbReference type="EMBL" id="KAB8038790.1"/>
    </source>
</evidence>
<keyword evidence="2" id="KW-0489">Methyltransferase</keyword>
<dbReference type="GO" id="GO:0032259">
    <property type="term" value="P:methylation"/>
    <property type="evidence" value="ECO:0007669"/>
    <property type="project" value="UniProtKB-KW"/>
</dbReference>
<evidence type="ECO:0000313" key="3">
    <source>
        <dbReference type="Proteomes" id="UP000437748"/>
    </source>
</evidence>
<comment type="caution">
    <text evidence="2">The sequence shown here is derived from an EMBL/GenBank/DDBJ whole genome shotgun (WGS) entry which is preliminary data.</text>
</comment>
<sequence>MTEFHLSQIRLEGRITMEQLKIEKMRQFYDLFPYPNRPIFVSPKLDAQLTAHGGFLMMLSKGRTILAEKIWFLSSKYKHSNIKISKEEFLPVYNEMIEIFPNTKRILLVGCGTDEPLLFRKLHPENEIIAMDLSRKAIQKAKKKLAFHTILNVFWNQKTFKKIEFLLGNAEMILKEKAIGKFDYIQCFGVLHHQPDPTGILLAISQKLNENGVLRLMIYSFHGRKLERRIQNRYSGTWDSFLQKKGFKFHIVIKYFQLRVWQFFNFIGFFRSTFERFRYLGPGSASVADALMHPSDPGFSLSYFQEQAQQFGLELVYCEGKLENEGYVNGFENPFLVWNKIIEADKKQELLTNPILIFRKANKVEQQI</sequence>
<dbReference type="CDD" id="cd02440">
    <property type="entry name" value="AdoMet_MTases"/>
    <property type="match status" value="1"/>
</dbReference>
<accession>A0A6N6VS56</accession>
<reference evidence="2 3" key="1">
    <citation type="submission" date="2019-10" db="EMBL/GenBank/DDBJ databases">
        <title>New species of Slilvanegrellaceae.</title>
        <authorList>
            <person name="Pitt A."/>
            <person name="Hahn M.W."/>
        </authorList>
    </citation>
    <scope>NUCLEOTIDE SEQUENCE [LARGE SCALE GENOMIC DNA]</scope>
    <source>
        <strain evidence="2 3">SP-Ram-0.45-NSY-1</strain>
    </source>
</reference>
<dbReference type="Gene3D" id="3.40.50.150">
    <property type="entry name" value="Vaccinia Virus protein VP39"/>
    <property type="match status" value="1"/>
</dbReference>
<dbReference type="InterPro" id="IPR029063">
    <property type="entry name" value="SAM-dependent_MTases_sf"/>
</dbReference>
<organism evidence="2 3">
    <name type="scientific">Silvanigrella paludirubra</name>
    <dbReference type="NCBI Taxonomy" id="2499159"/>
    <lineage>
        <taxon>Bacteria</taxon>
        <taxon>Pseudomonadati</taxon>
        <taxon>Bdellovibrionota</taxon>
        <taxon>Oligoflexia</taxon>
        <taxon>Silvanigrellales</taxon>
        <taxon>Silvanigrellaceae</taxon>
        <taxon>Silvanigrella</taxon>
    </lineage>
</organism>
<dbReference type="GO" id="GO:0008168">
    <property type="term" value="F:methyltransferase activity"/>
    <property type="evidence" value="ECO:0007669"/>
    <property type="project" value="UniProtKB-KW"/>
</dbReference>
<dbReference type="SUPFAM" id="SSF53335">
    <property type="entry name" value="S-adenosyl-L-methionine-dependent methyltransferases"/>
    <property type="match status" value="1"/>
</dbReference>
<evidence type="ECO:0000259" key="1">
    <source>
        <dbReference type="Pfam" id="PF13847"/>
    </source>
</evidence>
<dbReference type="PANTHER" id="PTHR45128:SF1">
    <property type="entry name" value="S-ADENOSYLMETHIONINE-DEPENDENT METHYLTRANSFERASE RV2258C"/>
    <property type="match status" value="1"/>
</dbReference>
<dbReference type="Pfam" id="PF13847">
    <property type="entry name" value="Methyltransf_31"/>
    <property type="match status" value="1"/>
</dbReference>
<dbReference type="Proteomes" id="UP000437748">
    <property type="component" value="Unassembled WGS sequence"/>
</dbReference>
<dbReference type="InterPro" id="IPR053173">
    <property type="entry name" value="SAM-binding_MTase"/>
</dbReference>
<dbReference type="PANTHER" id="PTHR45128">
    <property type="entry name" value="METHYLTRANSFERASE TYPE 11"/>
    <property type="match status" value="1"/>
</dbReference>
<feature type="domain" description="Methyltransferase" evidence="1">
    <location>
        <begin position="105"/>
        <end position="216"/>
    </location>
</feature>
<name>A0A6N6VS56_9BACT</name>
<proteinExistence type="predicted"/>
<dbReference type="InterPro" id="IPR025714">
    <property type="entry name" value="Methyltranfer_dom"/>
</dbReference>
<keyword evidence="2" id="KW-0808">Transferase</keyword>
<protein>
    <submittedName>
        <fullName evidence="2">Methyltransferase domain-containing protein</fullName>
    </submittedName>
</protein>
<keyword evidence="3" id="KW-1185">Reference proteome</keyword>